<name>A0A0A9F1X5_ARUDO</name>
<evidence type="ECO:0000313" key="1">
    <source>
        <dbReference type="EMBL" id="JAE04096.1"/>
    </source>
</evidence>
<protein>
    <submittedName>
        <fullName evidence="1">Uncharacterized protein</fullName>
    </submittedName>
</protein>
<dbReference type="EMBL" id="GBRH01193800">
    <property type="protein sequence ID" value="JAE04096.1"/>
    <property type="molecule type" value="Transcribed_RNA"/>
</dbReference>
<reference evidence="1" key="1">
    <citation type="submission" date="2014-09" db="EMBL/GenBank/DDBJ databases">
        <authorList>
            <person name="Magalhaes I.L.F."/>
            <person name="Oliveira U."/>
            <person name="Santos F.R."/>
            <person name="Vidigal T.H.D.A."/>
            <person name="Brescovit A.D."/>
            <person name="Santos A.J."/>
        </authorList>
    </citation>
    <scope>NUCLEOTIDE SEQUENCE</scope>
    <source>
        <tissue evidence="1">Shoot tissue taken approximately 20 cm above the soil surface</tissue>
    </source>
</reference>
<reference evidence="1" key="2">
    <citation type="journal article" date="2015" name="Data Brief">
        <title>Shoot transcriptome of the giant reed, Arundo donax.</title>
        <authorList>
            <person name="Barrero R.A."/>
            <person name="Guerrero F.D."/>
            <person name="Moolhuijzen P."/>
            <person name="Goolsby J.A."/>
            <person name="Tidwell J."/>
            <person name="Bellgard S.E."/>
            <person name="Bellgard M.I."/>
        </authorList>
    </citation>
    <scope>NUCLEOTIDE SEQUENCE</scope>
    <source>
        <tissue evidence="1">Shoot tissue taken approximately 20 cm above the soil surface</tissue>
    </source>
</reference>
<organism evidence="1">
    <name type="scientific">Arundo donax</name>
    <name type="common">Giant reed</name>
    <name type="synonym">Donax arundinaceus</name>
    <dbReference type="NCBI Taxonomy" id="35708"/>
    <lineage>
        <taxon>Eukaryota</taxon>
        <taxon>Viridiplantae</taxon>
        <taxon>Streptophyta</taxon>
        <taxon>Embryophyta</taxon>
        <taxon>Tracheophyta</taxon>
        <taxon>Spermatophyta</taxon>
        <taxon>Magnoliopsida</taxon>
        <taxon>Liliopsida</taxon>
        <taxon>Poales</taxon>
        <taxon>Poaceae</taxon>
        <taxon>PACMAD clade</taxon>
        <taxon>Arundinoideae</taxon>
        <taxon>Arundineae</taxon>
        <taxon>Arundo</taxon>
    </lineage>
</organism>
<dbReference type="AlphaFoldDB" id="A0A0A9F1X5"/>
<accession>A0A0A9F1X5</accession>
<sequence length="37" mass="4438">MILQTLFQRRHVHLTNDTSDHDDMLTCLKQTMMVNIH</sequence>
<proteinExistence type="predicted"/>